<dbReference type="Gene3D" id="3.40.50.720">
    <property type="entry name" value="NAD(P)-binding Rossmann-like Domain"/>
    <property type="match status" value="1"/>
</dbReference>
<dbReference type="AlphaFoldDB" id="A0A1X1T3D7"/>
<accession>A0A1X1T3D7</accession>
<dbReference type="RefSeq" id="WP_197747046.1">
    <property type="nucleotide sequence ID" value="NZ_AP022613.1"/>
</dbReference>
<dbReference type="InterPro" id="IPR029063">
    <property type="entry name" value="SAM-dependent_MTases_sf"/>
</dbReference>
<evidence type="ECO:0000313" key="2">
    <source>
        <dbReference type="Proteomes" id="UP000467385"/>
    </source>
</evidence>
<dbReference type="Pfam" id="PF13489">
    <property type="entry name" value="Methyltransf_23"/>
    <property type="match status" value="1"/>
</dbReference>
<sequence>MTGATTLYEQSAFPIFQNRMYDSADEARSCPRGDIRLVQDDISGLVYNADFQPELMNYDAAYQNEQAHSPMFKSHLEQVATIVERYLGTEALVEVGCGKAYFLELLQSRGCSIAGFDPTYEGENLAVQRRYFGDGVTVSGRGLILRHVLEHVQNPVGFLDGLRDANGGGLIYIEVPCFDWILRARAWFDIFYEHVNYFRLGDFSTMFGHVVDGGHLFGGQYLYVVADLATLRPPMSSPAARVDFPEDFLATVSVAPSDRAERARAVWGAASKGVIYSLLRERCGNPVDVLIDINPAKCGKFVPATGLRVMSPEDGMATLPPGSEICVMNSNYLEEIRKMTGDRFNLTGVEHD</sequence>
<organism evidence="1 2">
    <name type="scientific">Mycobacterium conspicuum</name>
    <dbReference type="NCBI Taxonomy" id="44010"/>
    <lineage>
        <taxon>Bacteria</taxon>
        <taxon>Bacillati</taxon>
        <taxon>Actinomycetota</taxon>
        <taxon>Actinomycetes</taxon>
        <taxon>Mycobacteriales</taxon>
        <taxon>Mycobacteriaceae</taxon>
        <taxon>Mycobacterium</taxon>
    </lineage>
</organism>
<dbReference type="Proteomes" id="UP000467385">
    <property type="component" value="Chromosome"/>
</dbReference>
<keyword evidence="2" id="KW-1185">Reference proteome</keyword>
<evidence type="ECO:0000313" key="1">
    <source>
        <dbReference type="EMBL" id="BBZ40946.1"/>
    </source>
</evidence>
<dbReference type="STRING" id="44010.AWC00_19125"/>
<protein>
    <submittedName>
        <fullName evidence="1">NDP-hexose methyltransferase</fullName>
    </submittedName>
</protein>
<dbReference type="GO" id="GO:0032259">
    <property type="term" value="P:methylation"/>
    <property type="evidence" value="ECO:0007669"/>
    <property type="project" value="UniProtKB-KW"/>
</dbReference>
<name>A0A1X1T3D7_9MYCO</name>
<gene>
    <name evidence="1" type="ORF">MCNS_40090</name>
</gene>
<keyword evidence="1" id="KW-0808">Transferase</keyword>
<proteinExistence type="predicted"/>
<dbReference type="Gene3D" id="3.40.50.150">
    <property type="entry name" value="Vaccinia Virus protein VP39"/>
    <property type="match status" value="1"/>
</dbReference>
<keyword evidence="1" id="KW-0489">Methyltransferase</keyword>
<dbReference type="GO" id="GO:0008168">
    <property type="term" value="F:methyltransferase activity"/>
    <property type="evidence" value="ECO:0007669"/>
    <property type="project" value="UniProtKB-KW"/>
</dbReference>
<reference evidence="1 2" key="1">
    <citation type="journal article" date="2019" name="Emerg. Microbes Infect.">
        <title>Comprehensive subspecies identification of 175 nontuberculous mycobacteria species based on 7547 genomic profiles.</title>
        <authorList>
            <person name="Matsumoto Y."/>
            <person name="Kinjo T."/>
            <person name="Motooka D."/>
            <person name="Nabeya D."/>
            <person name="Jung N."/>
            <person name="Uechi K."/>
            <person name="Horii T."/>
            <person name="Iida T."/>
            <person name="Fujita J."/>
            <person name="Nakamura S."/>
        </authorList>
    </citation>
    <scope>NUCLEOTIDE SEQUENCE [LARGE SCALE GENOMIC DNA]</scope>
    <source>
        <strain evidence="1 2">JCM 14738</strain>
    </source>
</reference>
<dbReference type="SUPFAM" id="SSF53335">
    <property type="entry name" value="S-adenosyl-L-methionine-dependent methyltransferases"/>
    <property type="match status" value="1"/>
</dbReference>
<dbReference type="EMBL" id="AP022613">
    <property type="protein sequence ID" value="BBZ40946.1"/>
    <property type="molecule type" value="Genomic_DNA"/>
</dbReference>